<evidence type="ECO:0000313" key="1">
    <source>
        <dbReference type="EMBL" id="CAB4121958.1"/>
    </source>
</evidence>
<organism evidence="2">
    <name type="scientific">uncultured Caudovirales phage</name>
    <dbReference type="NCBI Taxonomy" id="2100421"/>
    <lineage>
        <taxon>Viruses</taxon>
        <taxon>Duplodnaviria</taxon>
        <taxon>Heunggongvirae</taxon>
        <taxon>Uroviricota</taxon>
        <taxon>Caudoviricetes</taxon>
        <taxon>Peduoviridae</taxon>
        <taxon>Maltschvirus</taxon>
        <taxon>Maltschvirus maltsch</taxon>
    </lineage>
</organism>
<dbReference type="EMBL" id="LR796176">
    <property type="protein sequence ID" value="CAB4123743.1"/>
    <property type="molecule type" value="Genomic_DNA"/>
</dbReference>
<accession>A0A6J5KRS3</accession>
<protein>
    <submittedName>
        <fullName evidence="2">Uncharacterized protein</fullName>
    </submittedName>
</protein>
<evidence type="ECO:0000313" key="2">
    <source>
        <dbReference type="EMBL" id="CAB4123743.1"/>
    </source>
</evidence>
<evidence type="ECO:0000313" key="3">
    <source>
        <dbReference type="EMBL" id="CAB5219145.1"/>
    </source>
</evidence>
<gene>
    <name evidence="3" type="ORF">UFOVP220_37</name>
    <name evidence="1" type="ORF">UFOVP26_51</name>
    <name evidence="2" type="ORF">UFOVP44_46</name>
</gene>
<reference evidence="2" key="1">
    <citation type="submission" date="2020-04" db="EMBL/GenBank/DDBJ databases">
        <authorList>
            <person name="Chiriac C."/>
            <person name="Salcher M."/>
            <person name="Ghai R."/>
            <person name="Kavagutti S V."/>
        </authorList>
    </citation>
    <scope>NUCLEOTIDE SEQUENCE</scope>
</reference>
<name>A0A6J5KRS3_9CAUD</name>
<dbReference type="EMBL" id="LR796152">
    <property type="protein sequence ID" value="CAB4121958.1"/>
    <property type="molecule type" value="Genomic_DNA"/>
</dbReference>
<dbReference type="EMBL" id="LR798268">
    <property type="protein sequence ID" value="CAB5219145.1"/>
    <property type="molecule type" value="Genomic_DNA"/>
</dbReference>
<proteinExistence type="predicted"/>
<sequence>MKQSLIHKDLRTPKYRTRIEEDLRQKESYVRKDKYKPDYREDIEETDEIDLEQMYG</sequence>